<name>B9TCP5_RICCO</name>
<protein>
    <submittedName>
        <fullName evidence="1">Uncharacterized protein</fullName>
    </submittedName>
</protein>
<keyword evidence="2" id="KW-1185">Reference proteome</keyword>
<dbReference type="EMBL" id="EQ977474">
    <property type="protein sequence ID" value="EEF26369.1"/>
    <property type="molecule type" value="Genomic_DNA"/>
</dbReference>
<reference evidence="2" key="1">
    <citation type="journal article" date="2010" name="Nat. Biotechnol.">
        <title>Draft genome sequence of the oilseed species Ricinus communis.</title>
        <authorList>
            <person name="Chan A.P."/>
            <person name="Crabtree J."/>
            <person name="Zhao Q."/>
            <person name="Lorenzi H."/>
            <person name="Orvis J."/>
            <person name="Puiu D."/>
            <person name="Melake-Berhan A."/>
            <person name="Jones K.M."/>
            <person name="Redman J."/>
            <person name="Chen G."/>
            <person name="Cahoon E.B."/>
            <person name="Gedil M."/>
            <person name="Stanke M."/>
            <person name="Haas B.J."/>
            <person name="Wortman J.R."/>
            <person name="Fraser-Liggett C.M."/>
            <person name="Ravel J."/>
            <person name="Rabinowicz P.D."/>
        </authorList>
    </citation>
    <scope>NUCLEOTIDE SEQUENCE [LARGE SCALE GENOMIC DNA]</scope>
    <source>
        <strain evidence="2">cv. Hale</strain>
    </source>
</reference>
<dbReference type="InParanoid" id="B9TCP5"/>
<accession>B9TCP5</accession>
<gene>
    <name evidence="1" type="ORF">RCOM_1953310</name>
</gene>
<dbReference type="AlphaFoldDB" id="B9TCP5"/>
<evidence type="ECO:0000313" key="1">
    <source>
        <dbReference type="EMBL" id="EEF26369.1"/>
    </source>
</evidence>
<proteinExistence type="predicted"/>
<evidence type="ECO:0000313" key="2">
    <source>
        <dbReference type="Proteomes" id="UP000008311"/>
    </source>
</evidence>
<organism evidence="1 2">
    <name type="scientific">Ricinus communis</name>
    <name type="common">Castor bean</name>
    <dbReference type="NCBI Taxonomy" id="3988"/>
    <lineage>
        <taxon>Eukaryota</taxon>
        <taxon>Viridiplantae</taxon>
        <taxon>Streptophyta</taxon>
        <taxon>Embryophyta</taxon>
        <taxon>Tracheophyta</taxon>
        <taxon>Spermatophyta</taxon>
        <taxon>Magnoliopsida</taxon>
        <taxon>eudicotyledons</taxon>
        <taxon>Gunneridae</taxon>
        <taxon>Pentapetalae</taxon>
        <taxon>rosids</taxon>
        <taxon>fabids</taxon>
        <taxon>Malpighiales</taxon>
        <taxon>Euphorbiaceae</taxon>
        <taxon>Acalyphoideae</taxon>
        <taxon>Acalypheae</taxon>
        <taxon>Ricinus</taxon>
    </lineage>
</organism>
<dbReference type="Proteomes" id="UP000008311">
    <property type="component" value="Unassembled WGS sequence"/>
</dbReference>
<sequence length="62" mass="6833">MAQNTCGRTQRTRIETNHIGVCKIIVSGVNGVSGVCVKPYNLMLSNERSITCSEWCHNYDGS</sequence>